<dbReference type="InterPro" id="IPR052163">
    <property type="entry name" value="DGC-Regulatory_Protein"/>
</dbReference>
<dbReference type="InterPro" id="IPR043128">
    <property type="entry name" value="Rev_trsase/Diguanyl_cyclase"/>
</dbReference>
<dbReference type="InterPro" id="IPR029787">
    <property type="entry name" value="Nucleotide_cyclase"/>
</dbReference>
<dbReference type="CDD" id="cd00130">
    <property type="entry name" value="PAS"/>
    <property type="match status" value="1"/>
</dbReference>
<name>E6PGK2_9ZZZZ</name>
<sequence>METPRYAWITDNYLNVLALNEALAAQHRPNRPPSKVAELWGESETCDLISGAHRCALEGKQIRLEVEALGQVLLFELEPLRSPAGDIVGTSGRARIAKPMESPIAAPEDPLVEEIAQIGSWRYEYSARALQPSLGLLRLLGLPPTGDLGDIRAFDHPDDRALVRAAIEASGDTYEVEHRIVRHDGEQRHVRERATTIRDAHGFSVARVGTMLDITAIKLRESWLRDLANVDTLTGLGNRRLLEERLGAAIMRSERFANSCAILFIDIDDFKGINDTYGHAVGDAYLVEFALRLARNVRASDTVARLAGDEFVIVLEDLENERAAAEAAEKIAAVLREPLAVGALKIDVRASIGLAVSPRDGESVKELLERADLAMYEAKRRGGAGVGGGRLLAKKVAAWSPRLIEGKVSSSKDRPRYGTQPNVSHSS</sequence>
<comment type="caution">
    <text evidence="4">The sequence shown here is derived from an EMBL/GenBank/DDBJ whole genome shotgun (WGS) entry which is preliminary data.</text>
</comment>
<evidence type="ECO:0000259" key="3">
    <source>
        <dbReference type="PROSITE" id="PS50887"/>
    </source>
</evidence>
<gene>
    <name evidence="4" type="ORF">CARN1_2559</name>
</gene>
<dbReference type="PANTHER" id="PTHR46663">
    <property type="entry name" value="DIGUANYLATE CYCLASE DGCT-RELATED"/>
    <property type="match status" value="1"/>
</dbReference>
<accession>E6PGK2</accession>
<dbReference type="SUPFAM" id="SSF55073">
    <property type="entry name" value="Nucleotide cyclase"/>
    <property type="match status" value="1"/>
</dbReference>
<feature type="region of interest" description="Disordered" evidence="1">
    <location>
        <begin position="407"/>
        <end position="427"/>
    </location>
</feature>
<dbReference type="PROSITE" id="PS50887">
    <property type="entry name" value="GGDEF"/>
    <property type="match status" value="1"/>
</dbReference>
<dbReference type="Gene3D" id="3.30.70.270">
    <property type="match status" value="1"/>
</dbReference>
<dbReference type="Pfam" id="PF08447">
    <property type="entry name" value="PAS_3"/>
    <property type="match status" value="1"/>
</dbReference>
<feature type="domain" description="PAC" evidence="2">
    <location>
        <begin position="174"/>
        <end position="226"/>
    </location>
</feature>
<feature type="domain" description="GGDEF" evidence="3">
    <location>
        <begin position="258"/>
        <end position="396"/>
    </location>
</feature>
<dbReference type="NCBIfam" id="TIGR00254">
    <property type="entry name" value="GGDEF"/>
    <property type="match status" value="1"/>
</dbReference>
<dbReference type="CDD" id="cd01949">
    <property type="entry name" value="GGDEF"/>
    <property type="match status" value="1"/>
</dbReference>
<evidence type="ECO:0008006" key="5">
    <source>
        <dbReference type="Google" id="ProtNLM"/>
    </source>
</evidence>
<dbReference type="Gene3D" id="2.10.70.100">
    <property type="match status" value="1"/>
</dbReference>
<proteinExistence type="predicted"/>
<dbReference type="InterPro" id="IPR000700">
    <property type="entry name" value="PAS-assoc_C"/>
</dbReference>
<dbReference type="SMART" id="SM00086">
    <property type="entry name" value="PAC"/>
    <property type="match status" value="1"/>
</dbReference>
<dbReference type="InterPro" id="IPR013655">
    <property type="entry name" value="PAS_fold_3"/>
</dbReference>
<dbReference type="AlphaFoldDB" id="E6PGK2"/>
<dbReference type="InterPro" id="IPR035965">
    <property type="entry name" value="PAS-like_dom_sf"/>
</dbReference>
<dbReference type="PROSITE" id="PS50113">
    <property type="entry name" value="PAC"/>
    <property type="match status" value="1"/>
</dbReference>
<dbReference type="PANTHER" id="PTHR46663:SF2">
    <property type="entry name" value="GGDEF DOMAIN-CONTAINING PROTEIN"/>
    <property type="match status" value="1"/>
</dbReference>
<dbReference type="InterPro" id="IPR001610">
    <property type="entry name" value="PAC"/>
</dbReference>
<evidence type="ECO:0000256" key="1">
    <source>
        <dbReference type="SAM" id="MobiDB-lite"/>
    </source>
</evidence>
<evidence type="ECO:0000313" key="4">
    <source>
        <dbReference type="EMBL" id="CBH75590.1"/>
    </source>
</evidence>
<dbReference type="SUPFAM" id="SSF55785">
    <property type="entry name" value="PYP-like sensor domain (PAS domain)"/>
    <property type="match status" value="1"/>
</dbReference>
<evidence type="ECO:0000259" key="2">
    <source>
        <dbReference type="PROSITE" id="PS50113"/>
    </source>
</evidence>
<dbReference type="EMBL" id="CABL01000012">
    <property type="protein sequence ID" value="CBH75590.1"/>
    <property type="molecule type" value="Genomic_DNA"/>
</dbReference>
<dbReference type="InterPro" id="IPR000160">
    <property type="entry name" value="GGDEF_dom"/>
</dbReference>
<dbReference type="FunFam" id="3.30.70.270:FF:000001">
    <property type="entry name" value="Diguanylate cyclase domain protein"/>
    <property type="match status" value="1"/>
</dbReference>
<reference evidence="4" key="1">
    <citation type="submission" date="2009-10" db="EMBL/GenBank/DDBJ databases">
        <title>Diversity of trophic interactions inside an arsenic-rich microbial ecosystem.</title>
        <authorList>
            <person name="Bertin P.N."/>
            <person name="Heinrich-Salmeron A."/>
            <person name="Pelletier E."/>
            <person name="Goulhen-Chollet F."/>
            <person name="Arsene-Ploetze F."/>
            <person name="Gallien S."/>
            <person name="Calteau A."/>
            <person name="Vallenet D."/>
            <person name="Casiot C."/>
            <person name="Chane-Woon-Ming B."/>
            <person name="Giloteaux L."/>
            <person name="Barakat M."/>
            <person name="Bonnefoy V."/>
            <person name="Bruneel O."/>
            <person name="Chandler M."/>
            <person name="Cleiss J."/>
            <person name="Duran R."/>
            <person name="Elbaz-Poulichet F."/>
            <person name="Fonknechten N."/>
            <person name="Lauga B."/>
            <person name="Mornico D."/>
            <person name="Ortet P."/>
            <person name="Schaeffer C."/>
            <person name="Siguier P."/>
            <person name="Alexander Thil Smith A."/>
            <person name="Van Dorsselaer A."/>
            <person name="Weissenbach J."/>
            <person name="Medigue C."/>
            <person name="Le Paslier D."/>
        </authorList>
    </citation>
    <scope>NUCLEOTIDE SEQUENCE</scope>
</reference>
<organism evidence="4">
    <name type="scientific">mine drainage metagenome</name>
    <dbReference type="NCBI Taxonomy" id="410659"/>
    <lineage>
        <taxon>unclassified sequences</taxon>
        <taxon>metagenomes</taxon>
        <taxon>ecological metagenomes</taxon>
    </lineage>
</organism>
<dbReference type="Gene3D" id="3.30.450.20">
    <property type="entry name" value="PAS domain"/>
    <property type="match status" value="1"/>
</dbReference>
<dbReference type="SMART" id="SM00267">
    <property type="entry name" value="GGDEF"/>
    <property type="match status" value="1"/>
</dbReference>
<dbReference type="InterPro" id="IPR000014">
    <property type="entry name" value="PAS"/>
</dbReference>
<dbReference type="Pfam" id="PF00990">
    <property type="entry name" value="GGDEF"/>
    <property type="match status" value="1"/>
</dbReference>
<protein>
    <recommendedName>
        <fullName evidence="5">Diguanylate cyclase</fullName>
    </recommendedName>
</protein>